<protein>
    <submittedName>
        <fullName evidence="2">Uncharacterized protein</fullName>
    </submittedName>
</protein>
<sequence>MSPIVETAVVALKTIILLLGATITLLSGRAYRRGGSRAVGLLAAGFGLVTLGAFLAGLSNMLWNFDIATSLLVESVLTVVGFAIILYSVYAE</sequence>
<dbReference type="Pfam" id="PF24365">
    <property type="entry name" value="DUF7521"/>
    <property type="match status" value="1"/>
</dbReference>
<keyword evidence="1" id="KW-1133">Transmembrane helix</keyword>
<feature type="transmembrane region" description="Helical" evidence="1">
    <location>
        <begin position="6"/>
        <end position="26"/>
    </location>
</feature>
<keyword evidence="1" id="KW-0472">Membrane</keyword>
<dbReference type="GeneID" id="36512943"/>
<name>A0A2R4X2S5_9EURY</name>
<evidence type="ECO:0000313" key="3">
    <source>
        <dbReference type="Proteomes" id="UP000244727"/>
    </source>
</evidence>
<gene>
    <name evidence="2" type="ORF">HARCEL1_10510</name>
</gene>
<dbReference type="Proteomes" id="UP000244727">
    <property type="component" value="Chromosome"/>
</dbReference>
<evidence type="ECO:0000313" key="2">
    <source>
        <dbReference type="EMBL" id="AWB28107.1"/>
    </source>
</evidence>
<reference evidence="2 3" key="1">
    <citation type="submission" date="2018-04" db="EMBL/GenBank/DDBJ databases">
        <title>Halococcoides cellulosivorans gen. nov., sp. nov., an extremely halophilic cellulose-utilizing haloarchaeon from hypersaline lakes.</title>
        <authorList>
            <person name="Sorokin D.Y."/>
            <person name="Toshchakov S.V."/>
            <person name="Samarov N.I."/>
            <person name="Korzhenkov A."/>
            <person name="Kublanov I.V."/>
        </authorList>
    </citation>
    <scope>NUCLEOTIDE SEQUENCE [LARGE SCALE GENOMIC DNA]</scope>
    <source>
        <strain evidence="2 3">HArcel1</strain>
    </source>
</reference>
<evidence type="ECO:0000256" key="1">
    <source>
        <dbReference type="SAM" id="Phobius"/>
    </source>
</evidence>
<feature type="transmembrane region" description="Helical" evidence="1">
    <location>
        <begin position="71"/>
        <end position="90"/>
    </location>
</feature>
<dbReference type="AlphaFoldDB" id="A0A2R4X2S5"/>
<dbReference type="KEGG" id="harc:HARCEL1_10510"/>
<keyword evidence="3" id="KW-1185">Reference proteome</keyword>
<organism evidence="2 3">
    <name type="scientific">Halococcoides cellulosivorans</name>
    <dbReference type="NCBI Taxonomy" id="1679096"/>
    <lineage>
        <taxon>Archaea</taxon>
        <taxon>Methanobacteriati</taxon>
        <taxon>Methanobacteriota</taxon>
        <taxon>Stenosarchaea group</taxon>
        <taxon>Halobacteria</taxon>
        <taxon>Halobacteriales</taxon>
        <taxon>Haloarculaceae</taxon>
        <taxon>Halococcoides</taxon>
    </lineage>
</organism>
<dbReference type="InterPro" id="IPR055943">
    <property type="entry name" value="DUF7521"/>
</dbReference>
<accession>A0A2R4X2S5</accession>
<dbReference type="EMBL" id="CP028858">
    <property type="protein sequence ID" value="AWB28107.1"/>
    <property type="molecule type" value="Genomic_DNA"/>
</dbReference>
<feature type="transmembrane region" description="Helical" evidence="1">
    <location>
        <begin position="38"/>
        <end position="59"/>
    </location>
</feature>
<dbReference type="RefSeq" id="WP_108383273.1">
    <property type="nucleotide sequence ID" value="NZ_CP028858.1"/>
</dbReference>
<keyword evidence="1" id="KW-0812">Transmembrane</keyword>
<proteinExistence type="predicted"/>